<accession>A0A1H0M6Z5</accession>
<evidence type="ECO:0000313" key="2">
    <source>
        <dbReference type="EMBL" id="SDO75870.1"/>
    </source>
</evidence>
<feature type="transmembrane region" description="Helical" evidence="1">
    <location>
        <begin position="59"/>
        <end position="81"/>
    </location>
</feature>
<evidence type="ECO:0000313" key="3">
    <source>
        <dbReference type="Proteomes" id="UP000198793"/>
    </source>
</evidence>
<keyword evidence="3" id="KW-1185">Reference proteome</keyword>
<keyword evidence="1" id="KW-0812">Transmembrane</keyword>
<dbReference type="AlphaFoldDB" id="A0A1H0M6Z5"/>
<organism evidence="2 3">
    <name type="scientific">Aureimonas jatrophae</name>
    <dbReference type="NCBI Taxonomy" id="1166073"/>
    <lineage>
        <taxon>Bacteria</taxon>
        <taxon>Pseudomonadati</taxon>
        <taxon>Pseudomonadota</taxon>
        <taxon>Alphaproteobacteria</taxon>
        <taxon>Hyphomicrobiales</taxon>
        <taxon>Aurantimonadaceae</taxon>
        <taxon>Aureimonas</taxon>
    </lineage>
</organism>
<protein>
    <submittedName>
        <fullName evidence="2">Uncharacterized protein</fullName>
    </submittedName>
</protein>
<dbReference type="STRING" id="1166073.SAMN05192530_11284"/>
<sequence length="107" mass="11463">MKRRWLASALAALILCGACIFQGWYVWAGMIAMVCFGSANGSILKAVIVAFLAVPIMTIVALIGLQAPGALLAGIGIYLLAYPHLRGAEEVDRPSPLDLSRRDEHPE</sequence>
<evidence type="ECO:0000256" key="1">
    <source>
        <dbReference type="SAM" id="Phobius"/>
    </source>
</evidence>
<keyword evidence="1" id="KW-0472">Membrane</keyword>
<feature type="transmembrane region" description="Helical" evidence="1">
    <location>
        <begin position="31"/>
        <end position="52"/>
    </location>
</feature>
<dbReference type="EMBL" id="FNIT01000012">
    <property type="protein sequence ID" value="SDO75870.1"/>
    <property type="molecule type" value="Genomic_DNA"/>
</dbReference>
<keyword evidence="1" id="KW-1133">Transmembrane helix</keyword>
<dbReference type="Proteomes" id="UP000198793">
    <property type="component" value="Unassembled WGS sequence"/>
</dbReference>
<name>A0A1H0M6Z5_9HYPH</name>
<gene>
    <name evidence="2" type="ORF">SAMN05192530_11284</name>
</gene>
<reference evidence="2 3" key="1">
    <citation type="submission" date="2016-10" db="EMBL/GenBank/DDBJ databases">
        <authorList>
            <person name="de Groot N.N."/>
        </authorList>
    </citation>
    <scope>NUCLEOTIDE SEQUENCE [LARGE SCALE GENOMIC DNA]</scope>
    <source>
        <strain evidence="3">L7-484,KACC 16230,DSM 25025</strain>
    </source>
</reference>
<proteinExistence type="predicted"/>